<feature type="domain" description="Xylanolytic transcriptional activator regulatory" evidence="5">
    <location>
        <begin position="363"/>
        <end position="438"/>
    </location>
</feature>
<keyword evidence="1" id="KW-0805">Transcription regulation</keyword>
<dbReference type="InterPro" id="IPR051127">
    <property type="entry name" value="Fungal_SecMet_Regulators"/>
</dbReference>
<dbReference type="GO" id="GO:0000981">
    <property type="term" value="F:DNA-binding transcription factor activity, RNA polymerase II-specific"/>
    <property type="evidence" value="ECO:0007669"/>
    <property type="project" value="TreeGrafter"/>
</dbReference>
<evidence type="ECO:0000256" key="1">
    <source>
        <dbReference type="ARBA" id="ARBA00023015"/>
    </source>
</evidence>
<feature type="compositionally biased region" description="Polar residues" evidence="4">
    <location>
        <begin position="145"/>
        <end position="171"/>
    </location>
</feature>
<evidence type="ECO:0000313" key="7">
    <source>
        <dbReference type="Proteomes" id="UP000254866"/>
    </source>
</evidence>
<feature type="region of interest" description="Disordered" evidence="4">
    <location>
        <begin position="133"/>
        <end position="172"/>
    </location>
</feature>
<reference evidence="6 7" key="1">
    <citation type="journal article" date="2018" name="IMA Fungus">
        <title>IMA Genome-F 9: Draft genome sequence of Annulohypoxylon stygium, Aspergillus mulundensis, Berkeleyomyces basicola (syn. Thielaviopsis basicola), Ceratocystis smalleyi, two Cercospora beticola strains, Coleophoma cylindrospora, Fusarium fracticaudum, Phialophora cf. hyalina, and Morchella septimelata.</title>
        <authorList>
            <person name="Wingfield B.D."/>
            <person name="Bills G.F."/>
            <person name="Dong Y."/>
            <person name="Huang W."/>
            <person name="Nel W.J."/>
            <person name="Swalarsk-Parry B.S."/>
            <person name="Vaghefi N."/>
            <person name="Wilken P.M."/>
            <person name="An Z."/>
            <person name="de Beer Z.W."/>
            <person name="De Vos L."/>
            <person name="Chen L."/>
            <person name="Duong T.A."/>
            <person name="Gao Y."/>
            <person name="Hammerbacher A."/>
            <person name="Kikkert J.R."/>
            <person name="Li Y."/>
            <person name="Li H."/>
            <person name="Li K."/>
            <person name="Li Q."/>
            <person name="Liu X."/>
            <person name="Ma X."/>
            <person name="Naidoo K."/>
            <person name="Pethybridge S.J."/>
            <person name="Sun J."/>
            <person name="Steenkamp E.T."/>
            <person name="van der Nest M.A."/>
            <person name="van Wyk S."/>
            <person name="Wingfield M.J."/>
            <person name="Xiong C."/>
            <person name="Yue Q."/>
            <person name="Zhang X."/>
        </authorList>
    </citation>
    <scope>NUCLEOTIDE SEQUENCE [LARGE SCALE GENOMIC DNA]</scope>
    <source>
        <strain evidence="6 7">BP 5553</strain>
    </source>
</reference>
<dbReference type="PANTHER" id="PTHR47424">
    <property type="entry name" value="REGULATORY PROTEIN GAL4"/>
    <property type="match status" value="1"/>
</dbReference>
<dbReference type="GO" id="GO:0000978">
    <property type="term" value="F:RNA polymerase II cis-regulatory region sequence-specific DNA binding"/>
    <property type="evidence" value="ECO:0007669"/>
    <property type="project" value="TreeGrafter"/>
</dbReference>
<dbReference type="CDD" id="cd12148">
    <property type="entry name" value="fungal_TF_MHR"/>
    <property type="match status" value="1"/>
</dbReference>
<evidence type="ECO:0000256" key="2">
    <source>
        <dbReference type="ARBA" id="ARBA00023163"/>
    </source>
</evidence>
<accession>A0A370TBF2</accession>
<dbReference type="STRING" id="2656787.A0A370TBF2"/>
<dbReference type="Pfam" id="PF04082">
    <property type="entry name" value="Fungal_trans"/>
    <property type="match status" value="1"/>
</dbReference>
<dbReference type="GO" id="GO:0008270">
    <property type="term" value="F:zinc ion binding"/>
    <property type="evidence" value="ECO:0007669"/>
    <property type="project" value="InterPro"/>
</dbReference>
<keyword evidence="2" id="KW-0804">Transcription</keyword>
<name>A0A370TBF2_9HELO</name>
<evidence type="ECO:0000256" key="3">
    <source>
        <dbReference type="ARBA" id="ARBA00023242"/>
    </source>
</evidence>
<dbReference type="OrthoDB" id="2571985at2759"/>
<organism evidence="6 7">
    <name type="scientific">Venustampulla echinocandica</name>
    <dbReference type="NCBI Taxonomy" id="2656787"/>
    <lineage>
        <taxon>Eukaryota</taxon>
        <taxon>Fungi</taxon>
        <taxon>Dikarya</taxon>
        <taxon>Ascomycota</taxon>
        <taxon>Pezizomycotina</taxon>
        <taxon>Leotiomycetes</taxon>
        <taxon>Helotiales</taxon>
        <taxon>Pleuroascaceae</taxon>
        <taxon>Venustampulla</taxon>
    </lineage>
</organism>
<dbReference type="GO" id="GO:0000435">
    <property type="term" value="P:positive regulation of transcription from RNA polymerase II promoter by galactose"/>
    <property type="evidence" value="ECO:0007669"/>
    <property type="project" value="TreeGrafter"/>
</dbReference>
<dbReference type="AlphaFoldDB" id="A0A370TBF2"/>
<dbReference type="GO" id="GO:0006351">
    <property type="term" value="P:DNA-templated transcription"/>
    <property type="evidence" value="ECO:0007669"/>
    <property type="project" value="InterPro"/>
</dbReference>
<dbReference type="Proteomes" id="UP000254866">
    <property type="component" value="Unassembled WGS sequence"/>
</dbReference>
<dbReference type="GO" id="GO:0005634">
    <property type="term" value="C:nucleus"/>
    <property type="evidence" value="ECO:0007669"/>
    <property type="project" value="TreeGrafter"/>
</dbReference>
<evidence type="ECO:0000256" key="4">
    <source>
        <dbReference type="SAM" id="MobiDB-lite"/>
    </source>
</evidence>
<protein>
    <recommendedName>
        <fullName evidence="5">Xylanolytic transcriptional activator regulatory domain-containing protein</fullName>
    </recommendedName>
</protein>
<evidence type="ECO:0000313" key="6">
    <source>
        <dbReference type="EMBL" id="RDL31375.1"/>
    </source>
</evidence>
<comment type="caution">
    <text evidence="6">The sequence shown here is derived from an EMBL/GenBank/DDBJ whole genome shotgun (WGS) entry which is preliminary data.</text>
</comment>
<dbReference type="InterPro" id="IPR007219">
    <property type="entry name" value="XnlR_reg_dom"/>
</dbReference>
<evidence type="ECO:0000259" key="5">
    <source>
        <dbReference type="SMART" id="SM00906"/>
    </source>
</evidence>
<keyword evidence="3" id="KW-0539">Nucleus</keyword>
<dbReference type="RefSeq" id="XP_031865506.1">
    <property type="nucleotide sequence ID" value="XM_032018207.1"/>
</dbReference>
<gene>
    <name evidence="6" type="ORF">BP5553_09584</name>
</gene>
<keyword evidence="7" id="KW-1185">Reference proteome</keyword>
<dbReference type="PANTHER" id="PTHR47424:SF15">
    <property type="entry name" value="ZN(II)2CYS6 TRANSCRIPTION FACTOR (EUROFUNG)"/>
    <property type="match status" value="1"/>
</dbReference>
<dbReference type="EMBL" id="NPIC01000012">
    <property type="protein sequence ID" value="RDL31375.1"/>
    <property type="molecule type" value="Genomic_DNA"/>
</dbReference>
<proteinExistence type="predicted"/>
<dbReference type="SMART" id="SM00906">
    <property type="entry name" value="Fungal_trans"/>
    <property type="match status" value="1"/>
</dbReference>
<dbReference type="GeneID" id="43602433"/>
<sequence length="721" mass="82090">MEPAREDGSATSRVRRSRAARACELCRLKKNKPYSLTWIFDIPQTAIPNAYIGIQTSLAGSFIPPSTFSFQKEVFGNRYTGSHFIDRYVKQLERQVKILSSPETSASKVGIDRLGFFRDNLLLSFQGGSPLVTTSPADEPMTPQGVDQNTQVGNTATSPSQDTTHTSTEVSGVNRHTKNVEFYGGSSSMALLCRVQMNNPCGVSHEEGNDDEGSLVSQLHNPAFFPSPSERASRLEMFPTNSVSYLHQCRTFLNAFFGSIHYIHPILDQAHFIRRCEDLWSDPGSQSRSFMALYYSLLSLGALVGLRDEEPIEGIRYLDWSRKFFNEARALCGELSMTTDLEMVQCFFFMAKICQNELNPHLSYMYIGLAVRTALAMGINRKPMHMSRKSTALLKAESRTWWGLYSLETEMSFAMGRPDTLGVDLYHNREYPQIRAENSDVQQNPDMIEPPHCAIIKCMVDFSRITRTVCLGLYLSDSPIQRNLLVAQQIEQDLDLWLDSLPTNIRPAKALASSRSLKFVKDAQYMKKQRLVLSIRYHNVRMLLFGSFLKIDASMDRPSTPLYEENIQKCLRSAKETIEIIYETYRHHDFFRTWYYNTTYTLFAVSIILVYIAQEASEAEKQPLYSFVEMSIEILETMDDCVVASKAAKMIRRALTRARDSRALQNYNGPQDNAMLDSRPFNHFWGPLNFMDGQIDVGFPFEVGDMDDSQYFLGNFGPPER</sequence>